<dbReference type="InterPro" id="IPR016195">
    <property type="entry name" value="Pol/histidinol_Pase-like"/>
</dbReference>
<dbReference type="InterPro" id="IPR047967">
    <property type="entry name" value="PolX_PHP"/>
</dbReference>
<evidence type="ECO:0000256" key="1">
    <source>
        <dbReference type="ARBA" id="ARBA00012417"/>
    </source>
</evidence>
<keyword evidence="3" id="KW-0548">Nucleotidyltransferase</keyword>
<comment type="catalytic activity">
    <reaction evidence="7">
        <text>DNA(n) + a 2'-deoxyribonucleoside 5'-triphosphate = DNA(n+1) + diphosphate</text>
        <dbReference type="Rhea" id="RHEA:22508"/>
        <dbReference type="Rhea" id="RHEA-COMP:17339"/>
        <dbReference type="Rhea" id="RHEA-COMP:17340"/>
        <dbReference type="ChEBI" id="CHEBI:33019"/>
        <dbReference type="ChEBI" id="CHEBI:61560"/>
        <dbReference type="ChEBI" id="CHEBI:173112"/>
        <dbReference type="EC" id="2.7.7.7"/>
    </reaction>
</comment>
<dbReference type="EMBL" id="CAJZAF010000043">
    <property type="protein sequence ID" value="CAG9185578.1"/>
    <property type="molecule type" value="Genomic_DNA"/>
</dbReference>
<reference evidence="10 11" key="1">
    <citation type="submission" date="2021-08" db="EMBL/GenBank/DDBJ databases">
        <authorList>
            <person name="Peeters C."/>
        </authorList>
    </citation>
    <scope>NUCLEOTIDE SEQUENCE [LARGE SCALE GENOMIC DNA]</scope>
    <source>
        <strain evidence="10 11">LMG 23994</strain>
    </source>
</reference>
<dbReference type="CDD" id="cd07436">
    <property type="entry name" value="PHP_PolX"/>
    <property type="match status" value="1"/>
</dbReference>
<gene>
    <name evidence="10" type="primary">polX</name>
    <name evidence="10" type="ORF">LMG23994_05790</name>
</gene>
<keyword evidence="10" id="KW-0269">Exonuclease</keyword>
<sequence length="626" mass="68010">MFGNGYARELAVTARLRDAIAAKGKSATPLRATARLQTLAKVADVEGHLGSTQGLLNEDVIDIFNEIADLLDISGANPFRIRAYRNAARTISAMTEDLRSFLTRGCDPADLPGIGRDLAGKIQEIADTGTCALLRQVRDEVPGQGAALMKLAGLGPRRVRALQRELHIASVDDLGRAAREHRVRLLKGFGARSEQRLLQAIQAQMDRNRRFNVDVAVRTAAPLMQHLRENAKIAAMTVAGSLRRGRDTVGDLDIVATSAVPRTVIRALTAYPMAQTVLSAGVTRASVMLSNGMQVDLRVVPAADYGAAMVYLTGSKAHNLALRQLAQSMGLKINEYGVFRGRSKIAGQDEASVYAAVGLPWIPPELREDTGEIQAARDGRLPRLVGREDIKGDLHIHTRDSDGLASLEEMVQAAGKLGLQYLAITDHSPRMGMTHGLGAQRLAVQAERIDALNGVGGMPWILKSVEVDILEDGSLDLPDTVLGRLDLVVGAIHSHFDLSPAKQTARILRAIDHPHFSILAHPSGRLLGERDGCRFDVPRVMTALAERGCFVEANSQPSRLDLWDSACRMAREHGVLVSIASDAHRVADLDNLPLGLTQARRGWLEADDVLNARELPELRRLLRRTM</sequence>
<evidence type="ECO:0000259" key="8">
    <source>
        <dbReference type="SMART" id="SM00481"/>
    </source>
</evidence>
<dbReference type="Gene3D" id="3.20.20.140">
    <property type="entry name" value="Metal-dependent hydrolases"/>
    <property type="match status" value="1"/>
</dbReference>
<dbReference type="InterPro" id="IPR002008">
    <property type="entry name" value="DNA_pol_X_beta-like"/>
</dbReference>
<dbReference type="PRINTS" id="PR00870">
    <property type="entry name" value="DNAPOLXBETA"/>
</dbReference>
<dbReference type="GO" id="GO:0004527">
    <property type="term" value="F:exonuclease activity"/>
    <property type="evidence" value="ECO:0007669"/>
    <property type="project" value="UniProtKB-KW"/>
</dbReference>
<evidence type="ECO:0000256" key="4">
    <source>
        <dbReference type="ARBA" id="ARBA00022763"/>
    </source>
</evidence>
<evidence type="ECO:0000256" key="5">
    <source>
        <dbReference type="ARBA" id="ARBA00022932"/>
    </source>
</evidence>
<dbReference type="InterPro" id="IPR037160">
    <property type="entry name" value="DNA_Pol_thumb_sf"/>
</dbReference>
<proteinExistence type="predicted"/>
<dbReference type="SUPFAM" id="SSF89550">
    <property type="entry name" value="PHP domain-like"/>
    <property type="match status" value="1"/>
</dbReference>
<evidence type="ECO:0000313" key="11">
    <source>
        <dbReference type="Proteomes" id="UP000701702"/>
    </source>
</evidence>
<dbReference type="SUPFAM" id="SSF81301">
    <property type="entry name" value="Nucleotidyltransferase"/>
    <property type="match status" value="1"/>
</dbReference>
<dbReference type="InterPro" id="IPR004013">
    <property type="entry name" value="PHP_dom"/>
</dbReference>
<evidence type="ECO:0000256" key="3">
    <source>
        <dbReference type="ARBA" id="ARBA00022695"/>
    </source>
</evidence>
<keyword evidence="11" id="KW-1185">Reference proteome</keyword>
<dbReference type="Gene3D" id="3.30.210.10">
    <property type="entry name" value="DNA polymerase, thumb domain"/>
    <property type="match status" value="1"/>
</dbReference>
<feature type="domain" description="DNA-directed DNA polymerase X" evidence="9">
    <location>
        <begin position="55"/>
        <end position="368"/>
    </location>
</feature>
<name>A0ABM8XYR3_9BURK</name>
<keyword evidence="5" id="KW-0239">DNA-directed DNA polymerase</keyword>
<dbReference type="Gene3D" id="3.30.460.10">
    <property type="entry name" value="Beta Polymerase, domain 2"/>
    <property type="match status" value="1"/>
</dbReference>
<keyword evidence="2" id="KW-0808">Transferase</keyword>
<evidence type="ECO:0000256" key="2">
    <source>
        <dbReference type="ARBA" id="ARBA00022679"/>
    </source>
</evidence>
<dbReference type="PANTHER" id="PTHR36928">
    <property type="entry name" value="PHOSPHATASE YCDX-RELATED"/>
    <property type="match status" value="1"/>
</dbReference>
<evidence type="ECO:0000256" key="7">
    <source>
        <dbReference type="ARBA" id="ARBA00049244"/>
    </source>
</evidence>
<keyword evidence="10" id="KW-0540">Nuclease</keyword>
<dbReference type="NCBIfam" id="NF006375">
    <property type="entry name" value="PRK08609.1"/>
    <property type="match status" value="1"/>
</dbReference>
<accession>A0ABM8XYR3</accession>
<dbReference type="SMART" id="SM00481">
    <property type="entry name" value="POLIIIAc"/>
    <property type="match status" value="1"/>
</dbReference>
<dbReference type="Gene3D" id="1.10.150.20">
    <property type="entry name" value="5' to 3' exonuclease, C-terminal subdomain"/>
    <property type="match status" value="1"/>
</dbReference>
<dbReference type="InterPro" id="IPR029398">
    <property type="entry name" value="PolB_thumb"/>
</dbReference>
<feature type="domain" description="Polymerase/histidinol phosphatase N-terminal" evidence="8">
    <location>
        <begin position="392"/>
        <end position="464"/>
    </location>
</feature>
<dbReference type="Pfam" id="PF14716">
    <property type="entry name" value="HHH_8"/>
    <property type="match status" value="1"/>
</dbReference>
<comment type="caution">
    <text evidence="10">The sequence shown here is derived from an EMBL/GenBank/DDBJ whole genome shotgun (WGS) entry which is preliminary data.</text>
</comment>
<dbReference type="SUPFAM" id="SSF47802">
    <property type="entry name" value="DNA polymerase beta, N-terminal domain-like"/>
    <property type="match status" value="1"/>
</dbReference>
<dbReference type="Pfam" id="PF14520">
    <property type="entry name" value="HHH_5"/>
    <property type="match status" value="1"/>
</dbReference>
<organism evidence="10 11">
    <name type="scientific">Cupriavidus pinatubonensis</name>
    <dbReference type="NCBI Taxonomy" id="248026"/>
    <lineage>
        <taxon>Bacteria</taxon>
        <taxon>Pseudomonadati</taxon>
        <taxon>Pseudomonadota</taxon>
        <taxon>Betaproteobacteria</taxon>
        <taxon>Burkholderiales</taxon>
        <taxon>Burkholderiaceae</taxon>
        <taxon>Cupriavidus</taxon>
    </lineage>
</organism>
<protein>
    <recommendedName>
        <fullName evidence="1">DNA-directed DNA polymerase</fullName>
        <ecNumber evidence="1">2.7.7.7</ecNumber>
    </recommendedName>
</protein>
<evidence type="ECO:0000313" key="10">
    <source>
        <dbReference type="EMBL" id="CAG9185578.1"/>
    </source>
</evidence>
<dbReference type="InterPro" id="IPR043519">
    <property type="entry name" value="NT_sf"/>
</dbReference>
<dbReference type="SMART" id="SM00483">
    <property type="entry name" value="POLXc"/>
    <property type="match status" value="1"/>
</dbReference>
<evidence type="ECO:0000256" key="6">
    <source>
        <dbReference type="ARBA" id="ARBA00023204"/>
    </source>
</evidence>
<dbReference type="Pfam" id="PF14791">
    <property type="entry name" value="DNA_pol_B_thumb"/>
    <property type="match status" value="1"/>
</dbReference>
<dbReference type="Proteomes" id="UP000701702">
    <property type="component" value="Unassembled WGS sequence"/>
</dbReference>
<dbReference type="Pfam" id="PF02811">
    <property type="entry name" value="PHP"/>
    <property type="match status" value="1"/>
</dbReference>
<evidence type="ECO:0000259" key="9">
    <source>
        <dbReference type="SMART" id="SM00483"/>
    </source>
</evidence>
<dbReference type="InterPro" id="IPR002054">
    <property type="entry name" value="DNA-dir_DNA_pol_X"/>
</dbReference>
<dbReference type="Gene3D" id="1.10.150.110">
    <property type="entry name" value="DNA polymerase beta, N-terminal domain-like"/>
    <property type="match status" value="1"/>
</dbReference>
<dbReference type="PANTHER" id="PTHR36928:SF1">
    <property type="entry name" value="PHOSPHATASE YCDX-RELATED"/>
    <property type="match status" value="1"/>
</dbReference>
<keyword evidence="6" id="KW-0234">DNA repair</keyword>
<dbReference type="InterPro" id="IPR010996">
    <property type="entry name" value="HHH_MUS81"/>
</dbReference>
<keyword evidence="10" id="KW-0378">Hydrolase</keyword>
<keyword evidence="4" id="KW-0227">DNA damage</keyword>
<dbReference type="InterPro" id="IPR027421">
    <property type="entry name" value="DNA_pol_lamdba_lyase_dom_sf"/>
</dbReference>
<dbReference type="InterPro" id="IPR003141">
    <property type="entry name" value="Pol/His_phosphatase_N"/>
</dbReference>
<dbReference type="InterPro" id="IPR050243">
    <property type="entry name" value="PHP_phosphatase"/>
</dbReference>
<dbReference type="CDD" id="cd00141">
    <property type="entry name" value="NT_POLXc"/>
    <property type="match status" value="1"/>
</dbReference>
<dbReference type="EC" id="2.7.7.7" evidence="1"/>